<dbReference type="PROSITE" id="PS50056">
    <property type="entry name" value="TYR_PHOSPHATASE_2"/>
    <property type="match status" value="1"/>
</dbReference>
<dbReference type="InterPro" id="IPR051029">
    <property type="entry name" value="mRNA_Capping_Enz/RNA_Phosphat"/>
</dbReference>
<name>A0ABD1FCY3_HYPHA</name>
<dbReference type="InterPro" id="IPR000340">
    <property type="entry name" value="Dual-sp_phosphatase_cat-dom"/>
</dbReference>
<dbReference type="PANTHER" id="PTHR10367">
    <property type="entry name" value="MRNA-CAPPING ENZYME"/>
    <property type="match status" value="1"/>
</dbReference>
<proteinExistence type="predicted"/>
<feature type="domain" description="Tyrosine specific protein phosphatases" evidence="2">
    <location>
        <begin position="103"/>
        <end position="173"/>
    </location>
</feature>
<feature type="compositionally biased region" description="Basic residues" evidence="1">
    <location>
        <begin position="202"/>
        <end position="211"/>
    </location>
</feature>
<comment type="caution">
    <text evidence="3">The sequence shown here is derived from an EMBL/GenBank/DDBJ whole genome shotgun (WGS) entry which is preliminary data.</text>
</comment>
<dbReference type="InterPro" id="IPR000387">
    <property type="entry name" value="Tyr_Pase_dom"/>
</dbReference>
<organism evidence="3 4">
    <name type="scientific">Hypothenemus hampei</name>
    <name type="common">Coffee berry borer</name>
    <dbReference type="NCBI Taxonomy" id="57062"/>
    <lineage>
        <taxon>Eukaryota</taxon>
        <taxon>Metazoa</taxon>
        <taxon>Ecdysozoa</taxon>
        <taxon>Arthropoda</taxon>
        <taxon>Hexapoda</taxon>
        <taxon>Insecta</taxon>
        <taxon>Pterygota</taxon>
        <taxon>Neoptera</taxon>
        <taxon>Endopterygota</taxon>
        <taxon>Coleoptera</taxon>
        <taxon>Polyphaga</taxon>
        <taxon>Cucujiformia</taxon>
        <taxon>Curculionidae</taxon>
        <taxon>Scolytinae</taxon>
        <taxon>Hypothenemus</taxon>
    </lineage>
</organism>
<dbReference type="Gene3D" id="3.90.190.10">
    <property type="entry name" value="Protein tyrosine phosphatase superfamily"/>
    <property type="match status" value="1"/>
</dbReference>
<keyword evidence="4" id="KW-1185">Reference proteome</keyword>
<dbReference type="Proteomes" id="UP001566132">
    <property type="component" value="Unassembled WGS sequence"/>
</dbReference>
<dbReference type="InterPro" id="IPR029021">
    <property type="entry name" value="Prot-tyrosine_phosphatase-like"/>
</dbReference>
<evidence type="ECO:0000313" key="3">
    <source>
        <dbReference type="EMBL" id="KAL1517138.1"/>
    </source>
</evidence>
<dbReference type="InterPro" id="IPR016130">
    <property type="entry name" value="Tyr_Pase_AS"/>
</dbReference>
<dbReference type="SUPFAM" id="SSF52799">
    <property type="entry name" value="(Phosphotyrosine protein) phosphatases II"/>
    <property type="match status" value="1"/>
</dbReference>
<protein>
    <recommendedName>
        <fullName evidence="2">Tyrosine specific protein phosphatases domain-containing protein</fullName>
    </recommendedName>
</protein>
<reference evidence="3 4" key="1">
    <citation type="submission" date="2024-05" db="EMBL/GenBank/DDBJ databases">
        <title>Genetic variation in Jamaican populations of the coffee berry borer (Hypothenemus hampei).</title>
        <authorList>
            <person name="Errbii M."/>
            <person name="Myrie A."/>
        </authorList>
    </citation>
    <scope>NUCLEOTIDE SEQUENCE [LARGE SCALE GENOMIC DNA]</scope>
    <source>
        <strain evidence="3">JA-Hopewell-2020-01-JO</strain>
        <tissue evidence="3">Whole body</tissue>
    </source>
</reference>
<dbReference type="PANTHER" id="PTHR10367:SF9">
    <property type="entry name" value="DUAL-SPECIFICITY PHOSPHATASE 11 (RNA_RNP COMPLEX 1-INTERACTING)"/>
    <property type="match status" value="1"/>
</dbReference>
<accession>A0ABD1FCY3</accession>
<dbReference type="PROSITE" id="PS00383">
    <property type="entry name" value="TYR_PHOSPHATASE_1"/>
    <property type="match status" value="1"/>
</dbReference>
<evidence type="ECO:0000313" key="4">
    <source>
        <dbReference type="Proteomes" id="UP001566132"/>
    </source>
</evidence>
<dbReference type="EMBL" id="JBDJPC010000001">
    <property type="protein sequence ID" value="KAL1517138.1"/>
    <property type="molecule type" value="Genomic_DNA"/>
</dbReference>
<sequence>MPSKAIPEGWRDYRPVGVRIPGTKFIAFKVPLKMNLCRSNLSEDEWFTPTMLLHKVPNLKAVVDLTKTNRYYDAQIELVSKGVAHTKMMMEGQGKVPSESQVKCFLDTVNVYLKMYEKNVDALIGVHCTHGLNRTGYLLCRWMIEHLKISPNDAINRFNTARGHAITRQNLLSHLRSLPVKSDPYNLSPLSHALDEASGSTKTKKRINAGP</sequence>
<gene>
    <name evidence="3" type="ORF">ABEB36_000944</name>
</gene>
<dbReference type="AlphaFoldDB" id="A0ABD1FCY3"/>
<dbReference type="Pfam" id="PF00782">
    <property type="entry name" value="DSPc"/>
    <property type="match status" value="1"/>
</dbReference>
<feature type="region of interest" description="Disordered" evidence="1">
    <location>
        <begin position="191"/>
        <end position="211"/>
    </location>
</feature>
<evidence type="ECO:0000256" key="1">
    <source>
        <dbReference type="SAM" id="MobiDB-lite"/>
    </source>
</evidence>
<dbReference type="GO" id="GO:0003824">
    <property type="term" value="F:catalytic activity"/>
    <property type="evidence" value="ECO:0007669"/>
    <property type="project" value="UniProtKB-ARBA"/>
</dbReference>
<evidence type="ECO:0000259" key="2">
    <source>
        <dbReference type="PROSITE" id="PS50056"/>
    </source>
</evidence>